<sequence length="839" mass="95156">MKHDDLAIQAWETAFRSKVEEAALSGKQASQGPGESLTRRNSEVVRRFFEALEDLKNELLDGRVSFADVWHKSRFILKSPHWTKVSQASEAKTDILPSVFREILLTVVRRRRVVLRDGAVLAPKDVLSFYSKEGVLKAWWHDILWIQLSHLAEVRAMKTAPRDKLEEQVLLQEVLKTWDELVRYWHANAERNQRVISTRQDSASPHALGNIATAQDQHDRWKYLPKIPRSEEWLKKLPSQLSSRVPILLGIRGIYRGIQEVGSAALMTLHYWHDLHETSVADGGYSFEDESFFNRLRMLSQNVEWDCPKLEKSLSLVGTSSKLIEAAKEDCARSPVSAIALSVARTETVSQSGRASSKRPPTLNWSEHEVKQFFNHTNKLREKSDAIAATKLWDKTKFRITKHSPHDEQLRSTIFARFLRLFFEVRQSATAIDVWNYMILIGHEPGLRHWNAMLSGCSYIRDAVSLQSIWSNLQRAKIQPDNELWTTYIHGLIKANRPQQGLSLLEELGKEWKRPRTAIKPDLGPVHGALSAFQELNWGRESIVGMHATILQWARSQSLTLTVHTYNILLATVVRKSNTSEISGHLAAMAADNCAPDAYTYTIILQGLLATPESPFHHLTQADQSDYIQSVLAEMEAKSIRPTPHTYSTIVFALLNNQQKAAPNVSAAHVVLAHMDKTGVQPSQHIYTILITHYFSLSPPDLLAVESLLTSILRGVPSSPKSATGRLNNYFWNRVIMGYANCDEWEKSLYYLRKLPSEARSPYWTGLQRLLQALGRADEWELCAQVVEGVERGETMKWADSDIDNRRGSLGWEGFNSEVEALKLRGLIPNAEGDVVRPA</sequence>
<evidence type="ECO:0000256" key="3">
    <source>
        <dbReference type="ARBA" id="ARBA00044493"/>
    </source>
</evidence>
<accession>A0AA43QJK9</accession>
<evidence type="ECO:0000256" key="4">
    <source>
        <dbReference type="ARBA" id="ARBA00044511"/>
    </source>
</evidence>
<evidence type="ECO:0000313" key="5">
    <source>
        <dbReference type="EMBL" id="MDI1487692.1"/>
    </source>
</evidence>
<dbReference type="Gene3D" id="1.25.40.10">
    <property type="entry name" value="Tetratricopeptide repeat domain"/>
    <property type="match status" value="2"/>
</dbReference>
<dbReference type="AlphaFoldDB" id="A0AA43QJK9"/>
<dbReference type="InterPro" id="IPR011990">
    <property type="entry name" value="TPR-like_helical_dom_sf"/>
</dbReference>
<keyword evidence="2" id="KW-0677">Repeat</keyword>
<comment type="similarity">
    <text evidence="1">Belongs to the CCM1 family.</text>
</comment>
<organism evidence="5 6">
    <name type="scientific">Ramalina farinacea</name>
    <dbReference type="NCBI Taxonomy" id="258253"/>
    <lineage>
        <taxon>Eukaryota</taxon>
        <taxon>Fungi</taxon>
        <taxon>Dikarya</taxon>
        <taxon>Ascomycota</taxon>
        <taxon>Pezizomycotina</taxon>
        <taxon>Lecanoromycetes</taxon>
        <taxon>OSLEUM clade</taxon>
        <taxon>Lecanoromycetidae</taxon>
        <taxon>Lecanorales</taxon>
        <taxon>Lecanorineae</taxon>
        <taxon>Ramalinaceae</taxon>
        <taxon>Ramalina</taxon>
    </lineage>
</organism>
<dbReference type="PANTHER" id="PTHR47447:SF17">
    <property type="entry name" value="OS12G0638900 PROTEIN"/>
    <property type="match status" value="1"/>
</dbReference>
<reference evidence="5" key="1">
    <citation type="journal article" date="2023" name="Genome Biol. Evol.">
        <title>First Whole Genome Sequence and Flow Cytometry Genome Size Data for the Lichen-Forming Fungus Ramalina farinacea (Ascomycota).</title>
        <authorList>
            <person name="Llewellyn T."/>
            <person name="Mian S."/>
            <person name="Hill R."/>
            <person name="Leitch I.J."/>
            <person name="Gaya E."/>
        </authorList>
    </citation>
    <scope>NUCLEOTIDE SEQUENCE</scope>
    <source>
        <strain evidence="5">LIQ254RAFAR</strain>
    </source>
</reference>
<gene>
    <name evidence="5" type="ORF">OHK93_006963</name>
</gene>
<dbReference type="EMBL" id="JAPUFD010000006">
    <property type="protein sequence ID" value="MDI1487692.1"/>
    <property type="molecule type" value="Genomic_DNA"/>
</dbReference>
<name>A0AA43QJK9_9LECA</name>
<keyword evidence="6" id="KW-1185">Reference proteome</keyword>
<dbReference type="InterPro" id="IPR002885">
    <property type="entry name" value="PPR_rpt"/>
</dbReference>
<dbReference type="Pfam" id="PF13041">
    <property type="entry name" value="PPR_2"/>
    <property type="match status" value="1"/>
</dbReference>
<dbReference type="PANTHER" id="PTHR47447">
    <property type="entry name" value="OS03G0856100 PROTEIN"/>
    <property type="match status" value="1"/>
</dbReference>
<evidence type="ECO:0000256" key="1">
    <source>
        <dbReference type="ARBA" id="ARBA00006192"/>
    </source>
</evidence>
<evidence type="ECO:0000313" key="6">
    <source>
        <dbReference type="Proteomes" id="UP001161017"/>
    </source>
</evidence>
<dbReference type="Proteomes" id="UP001161017">
    <property type="component" value="Unassembled WGS sequence"/>
</dbReference>
<evidence type="ECO:0000256" key="2">
    <source>
        <dbReference type="ARBA" id="ARBA00022737"/>
    </source>
</evidence>
<comment type="subunit">
    <text evidence="4">Binds to mitochondrial small subunit 15S rRNA.</text>
</comment>
<protein>
    <submittedName>
        <fullName evidence="5">Uncharacterized protein</fullName>
    </submittedName>
</protein>
<comment type="function">
    <text evidence="3">Regulates mitochondrial small subunit maturation by controlling 15S rRNA 5'-end processing. Localizes to the 5' precursor of the 15S rRNA in a position that is subsequently occupied by mS47 in the mature yeast mtSSU. Uses structure and sequence-specific RNA recognition, binding to a single-stranded region of the precursor and specifically recognizing bases -6 to -1. The exchange of Ccm1 for mS47 is coupled to the irreversible removal of precursor rRNA that is accompanied by conformational changes of the mitoribosomal proteins uS5m and mS26. These conformational changes signal completion of 5'-end rRNA processing through protection of the mature 5'-end of the 15S rRNA and stabilization of mS47. The removal of the 5' precursor together with the dissociation of Ccm1 may be catalyzed by the 5'-3' exoribonuclease Pet127. Involved in the specific removal of group I introns in mitochondrial encoded transcripts.</text>
</comment>
<proteinExistence type="inferred from homology"/>
<comment type="caution">
    <text evidence="5">The sequence shown here is derived from an EMBL/GenBank/DDBJ whole genome shotgun (WGS) entry which is preliminary data.</text>
</comment>